<keyword evidence="3" id="KW-1185">Reference proteome</keyword>
<dbReference type="EMBL" id="FQYR01000005">
    <property type="protein sequence ID" value="SHJ98353.1"/>
    <property type="molecule type" value="Genomic_DNA"/>
</dbReference>
<sequence>MIPGNCQMNGSCQPLALIEQVSGIELIFLTGTSVILVIPLWFICKKAGYSPLISLLAFFPPLGHFGLLVFLALTKWPILRGEED</sequence>
<organism evidence="2 3">
    <name type="scientific">Rubritalea squalenifaciens DSM 18772</name>
    <dbReference type="NCBI Taxonomy" id="1123071"/>
    <lineage>
        <taxon>Bacteria</taxon>
        <taxon>Pseudomonadati</taxon>
        <taxon>Verrucomicrobiota</taxon>
        <taxon>Verrucomicrobiia</taxon>
        <taxon>Verrucomicrobiales</taxon>
        <taxon>Rubritaleaceae</taxon>
        <taxon>Rubritalea</taxon>
    </lineage>
</organism>
<dbReference type="RefSeq" id="WP_200797133.1">
    <property type="nucleotide sequence ID" value="NZ_FQYR01000005.1"/>
</dbReference>
<keyword evidence="1" id="KW-0812">Transmembrane</keyword>
<dbReference type="STRING" id="1123071.SAMN02745181_2944"/>
<evidence type="ECO:0000313" key="3">
    <source>
        <dbReference type="Proteomes" id="UP000184510"/>
    </source>
</evidence>
<reference evidence="2 3" key="1">
    <citation type="submission" date="2016-11" db="EMBL/GenBank/DDBJ databases">
        <authorList>
            <person name="Jaros S."/>
            <person name="Januszkiewicz K."/>
            <person name="Wedrychowicz H."/>
        </authorList>
    </citation>
    <scope>NUCLEOTIDE SEQUENCE [LARGE SCALE GENOMIC DNA]</scope>
    <source>
        <strain evidence="2 3">DSM 18772</strain>
    </source>
</reference>
<accession>A0A1M6NRK0</accession>
<keyword evidence="1" id="KW-0472">Membrane</keyword>
<protein>
    <submittedName>
        <fullName evidence="2">Uncharacterized protein</fullName>
    </submittedName>
</protein>
<proteinExistence type="predicted"/>
<evidence type="ECO:0000256" key="1">
    <source>
        <dbReference type="SAM" id="Phobius"/>
    </source>
</evidence>
<evidence type="ECO:0000313" key="2">
    <source>
        <dbReference type="EMBL" id="SHJ98353.1"/>
    </source>
</evidence>
<feature type="transmembrane region" description="Helical" evidence="1">
    <location>
        <begin position="49"/>
        <end position="73"/>
    </location>
</feature>
<keyword evidence="1" id="KW-1133">Transmembrane helix</keyword>
<dbReference type="InParanoid" id="A0A1M6NRK0"/>
<dbReference type="Proteomes" id="UP000184510">
    <property type="component" value="Unassembled WGS sequence"/>
</dbReference>
<dbReference type="AlphaFoldDB" id="A0A1M6NRK0"/>
<gene>
    <name evidence="2" type="ORF">SAMN02745181_2944</name>
</gene>
<name>A0A1M6NRK0_9BACT</name>
<feature type="transmembrane region" description="Helical" evidence="1">
    <location>
        <begin position="21"/>
        <end position="43"/>
    </location>
</feature>